<evidence type="ECO:0008006" key="5">
    <source>
        <dbReference type="Google" id="ProtNLM"/>
    </source>
</evidence>
<sequence>MLVLFAVSIALAVMFPYQGLPPPKSDDIVAVETQKLEGASLPIQSDTLEETGTGNPDDEIIIMKKGQITTEGKDETSSGEHVLLSHDEAGNKPPQVAEPETHVLFSHKEPADESPQVTEPEDGEDEQEEKPCASLLQQADIDNNKMMSTSEYLSFMHLMHDSNILSLENLSDEYASLSFGLRLNFLHQQCKCPQALSECCEFEKGVYVGDESAAAEFCRMTMEVGLGLDRKANH</sequence>
<gene>
    <name evidence="3" type="ORF">THAOC_02251</name>
</gene>
<keyword evidence="2" id="KW-0732">Signal</keyword>
<dbReference type="EMBL" id="AGNL01002595">
    <property type="protein sequence ID" value="EJK76009.1"/>
    <property type="molecule type" value="Genomic_DNA"/>
</dbReference>
<dbReference type="Proteomes" id="UP000266841">
    <property type="component" value="Unassembled WGS sequence"/>
</dbReference>
<dbReference type="InterPro" id="IPR018247">
    <property type="entry name" value="EF_Hand_1_Ca_BS"/>
</dbReference>
<name>K0TG31_THAOC</name>
<feature type="compositionally biased region" description="Acidic residues" evidence="1">
    <location>
        <begin position="119"/>
        <end position="128"/>
    </location>
</feature>
<evidence type="ECO:0000313" key="3">
    <source>
        <dbReference type="EMBL" id="EJK76009.1"/>
    </source>
</evidence>
<feature type="signal peptide" evidence="2">
    <location>
        <begin position="1"/>
        <end position="19"/>
    </location>
</feature>
<dbReference type="PROSITE" id="PS00018">
    <property type="entry name" value="EF_HAND_1"/>
    <property type="match status" value="1"/>
</dbReference>
<proteinExistence type="predicted"/>
<evidence type="ECO:0000256" key="2">
    <source>
        <dbReference type="SAM" id="SignalP"/>
    </source>
</evidence>
<organism evidence="3 4">
    <name type="scientific">Thalassiosira oceanica</name>
    <name type="common">Marine diatom</name>
    <dbReference type="NCBI Taxonomy" id="159749"/>
    <lineage>
        <taxon>Eukaryota</taxon>
        <taxon>Sar</taxon>
        <taxon>Stramenopiles</taxon>
        <taxon>Ochrophyta</taxon>
        <taxon>Bacillariophyta</taxon>
        <taxon>Coscinodiscophyceae</taxon>
        <taxon>Thalassiosirophycidae</taxon>
        <taxon>Thalassiosirales</taxon>
        <taxon>Thalassiosiraceae</taxon>
        <taxon>Thalassiosira</taxon>
    </lineage>
</organism>
<keyword evidence="4" id="KW-1185">Reference proteome</keyword>
<evidence type="ECO:0000256" key="1">
    <source>
        <dbReference type="SAM" id="MobiDB-lite"/>
    </source>
</evidence>
<accession>K0TG31</accession>
<protein>
    <recommendedName>
        <fullName evidence="5">Calmodulin</fullName>
    </recommendedName>
</protein>
<evidence type="ECO:0000313" key="4">
    <source>
        <dbReference type="Proteomes" id="UP000266841"/>
    </source>
</evidence>
<comment type="caution">
    <text evidence="3">The sequence shown here is derived from an EMBL/GenBank/DDBJ whole genome shotgun (WGS) entry which is preliminary data.</text>
</comment>
<feature type="chain" id="PRO_5003841021" description="Calmodulin" evidence="2">
    <location>
        <begin position="20"/>
        <end position="234"/>
    </location>
</feature>
<reference evidence="3 4" key="1">
    <citation type="journal article" date="2012" name="Genome Biol.">
        <title>Genome and low-iron response of an oceanic diatom adapted to chronic iron limitation.</title>
        <authorList>
            <person name="Lommer M."/>
            <person name="Specht M."/>
            <person name="Roy A.S."/>
            <person name="Kraemer L."/>
            <person name="Andreson R."/>
            <person name="Gutowska M.A."/>
            <person name="Wolf J."/>
            <person name="Bergner S.V."/>
            <person name="Schilhabel M.B."/>
            <person name="Klostermeier U.C."/>
            <person name="Beiko R.G."/>
            <person name="Rosenstiel P."/>
            <person name="Hippler M."/>
            <person name="Laroche J."/>
        </authorList>
    </citation>
    <scope>NUCLEOTIDE SEQUENCE [LARGE SCALE GENOMIC DNA]</scope>
    <source>
        <strain evidence="3 4">CCMP1005</strain>
    </source>
</reference>
<feature type="region of interest" description="Disordered" evidence="1">
    <location>
        <begin position="108"/>
        <end position="131"/>
    </location>
</feature>
<dbReference type="AlphaFoldDB" id="K0TG31"/>